<dbReference type="AlphaFoldDB" id="A0A0D8B8G5"/>
<protein>
    <recommendedName>
        <fullName evidence="3">Hemopexin</fullName>
    </recommendedName>
</protein>
<comment type="caution">
    <text evidence="1">The sequence shown here is derived from an EMBL/GenBank/DDBJ whole genome shotgun (WGS) entry which is preliminary data.</text>
</comment>
<dbReference type="RefSeq" id="WP_044887717.1">
    <property type="nucleotide sequence ID" value="NZ_JYFN01000059.1"/>
</dbReference>
<dbReference type="EMBL" id="JYFN01000059">
    <property type="protein sequence ID" value="KJE20481.1"/>
    <property type="molecule type" value="Genomic_DNA"/>
</dbReference>
<proteinExistence type="predicted"/>
<dbReference type="Gene3D" id="2.110.10.10">
    <property type="entry name" value="Hemopexin-like domain"/>
    <property type="match status" value="1"/>
</dbReference>
<dbReference type="InterPro" id="IPR036375">
    <property type="entry name" value="Hemopexin-like_dom_sf"/>
</dbReference>
<sequence length="401" mass="44314">MLLPPQPAGGTLTHRSHTGATNIGKADISGDVYCEVSGLYYAIHLSKQAVVWIGGMDKLFDQFLKAAMEGLEELAPLFEAVKAYIDVEVESIKAVSDQVSDGRVKLEGWIPDPAVMPVPDEGYVPPGGWNPPDPVNGLRWWTVNSINLYKNRWTFTATNSNPDESVSSVYFSTGYDGNSMHTNPEDFRGTYGWSCLKDYKQFDSGLDTCTFVPRTGMWWLFNDTYCVRTDGNGTSVTWSPSKLTDTWRGLSRIDSGEFGEEEKEQWANGISCATAFGDSYLFIAGNRVVLLDASSGDMLPMGPWASPLGVTDIWPALADLPDAGIMDGQGPKAVYWDVSGDVTMVFLVFHSTLFTNRSDYSDPSGFMYSYIACPSDTASSYYSWNAMFDYLNGPWPYPRCD</sequence>
<evidence type="ECO:0000313" key="2">
    <source>
        <dbReference type="Proteomes" id="UP000032545"/>
    </source>
</evidence>
<dbReference type="Proteomes" id="UP000032545">
    <property type="component" value="Unassembled WGS sequence"/>
</dbReference>
<reference evidence="2" key="1">
    <citation type="submission" date="2015-02" db="EMBL/GenBank/DDBJ databases">
        <title>Draft Genome of Frankia sp. CpI1-S.</title>
        <authorList>
            <person name="Oshone R.T."/>
            <person name="Ngom M."/>
            <person name="Ghodhbane-Gtari F."/>
            <person name="Gtari M."/>
            <person name="Morris K."/>
            <person name="Thomas K."/>
            <person name="Sen A."/>
            <person name="Tisa L.S."/>
        </authorList>
    </citation>
    <scope>NUCLEOTIDE SEQUENCE [LARGE SCALE GENOMIC DNA]</scope>
    <source>
        <strain evidence="2">CpI1-S</strain>
    </source>
</reference>
<evidence type="ECO:0000313" key="1">
    <source>
        <dbReference type="EMBL" id="KJE20481.1"/>
    </source>
</evidence>
<dbReference type="PATRIC" id="fig|1502723.3.peg.5448"/>
<accession>A0A0D8B8G5</accession>
<reference evidence="1 2" key="2">
    <citation type="journal article" date="2016" name="Genome Announc.">
        <title>Permanent Draft Genome Sequences for Two Variants of Frankia sp. Strain CpI1, the First Frankia Strain Isolated from Root Nodules of Comptonia peregrina.</title>
        <authorList>
            <person name="Oshone R."/>
            <person name="Hurst S.G.IV."/>
            <person name="Abebe-Akele F."/>
            <person name="Simpson S."/>
            <person name="Morris K."/>
            <person name="Thomas W.K."/>
            <person name="Tisa L.S."/>
        </authorList>
    </citation>
    <scope>NUCLEOTIDE SEQUENCE [LARGE SCALE GENOMIC DNA]</scope>
    <source>
        <strain evidence="2">CpI1-S</strain>
    </source>
</reference>
<organism evidence="1 2">
    <name type="scientific">Frankia torreyi</name>
    <dbReference type="NCBI Taxonomy" id="1856"/>
    <lineage>
        <taxon>Bacteria</taxon>
        <taxon>Bacillati</taxon>
        <taxon>Actinomycetota</taxon>
        <taxon>Actinomycetes</taxon>
        <taxon>Frankiales</taxon>
        <taxon>Frankiaceae</taxon>
        <taxon>Frankia</taxon>
    </lineage>
</organism>
<dbReference type="SUPFAM" id="SSF50923">
    <property type="entry name" value="Hemopexin-like domain"/>
    <property type="match status" value="1"/>
</dbReference>
<dbReference type="OrthoDB" id="3215337at2"/>
<keyword evidence="2" id="KW-1185">Reference proteome</keyword>
<gene>
    <name evidence="1" type="ORF">FF36_05234</name>
</gene>
<evidence type="ECO:0008006" key="3">
    <source>
        <dbReference type="Google" id="ProtNLM"/>
    </source>
</evidence>
<name>A0A0D8B8G5_9ACTN</name>